<dbReference type="GO" id="GO:0016746">
    <property type="term" value="F:acyltransferase activity"/>
    <property type="evidence" value="ECO:0007669"/>
    <property type="project" value="UniProtKB-KW"/>
</dbReference>
<feature type="domain" description="Putative acyltransferase ACT14924-like acyltransferase" evidence="1">
    <location>
        <begin position="23"/>
        <end position="283"/>
    </location>
</feature>
<accession>A0A7G1I061</accession>
<dbReference type="KEGG" id="copr:Cop2CBH44_24870"/>
<name>A0A7G1I061_9BACT</name>
<dbReference type="SUPFAM" id="SSF69593">
    <property type="entry name" value="Glycerol-3-phosphate (1)-acyltransferase"/>
    <property type="match status" value="1"/>
</dbReference>
<keyword evidence="3" id="KW-1185">Reference proteome</keyword>
<protein>
    <submittedName>
        <fullName evidence="2">Glycerol acyltransferase</fullName>
    </submittedName>
</protein>
<evidence type="ECO:0000313" key="2">
    <source>
        <dbReference type="EMBL" id="BCI64134.1"/>
    </source>
</evidence>
<sequence>MCTFFLYKGQMDKELPLQLDIERIIKTKAPGLGKKLPGFAYRFLEKTICQERMNYILRTYNGDEGVDFANSLLHELNVTVNLVGTENIPEKGRFTFASNHPLGGLDGISLVSVLGSKYNSKIKFLVNDLLMNVKPLAPVFLPINKYGGQAKDSAEEIRKAYESDDQILVFPAGLCSRLQPGGVQDLEWKKTFIAKTIQYQRDVVPVYFDGLNSKFFYRFARIRKMLGLKFNIELIYLPSEMFKSENKTFTIYFGKPIPWQTFDRTKTLGQWATEVKKQVYDLKK</sequence>
<keyword evidence="2" id="KW-0012">Acyltransferase</keyword>
<keyword evidence="2" id="KW-0808">Transferase</keyword>
<reference evidence="3" key="1">
    <citation type="submission" date="2020-07" db="EMBL/GenBank/DDBJ databases">
        <title>Complete genome sequencing of Coprobacter sp. strain 2CBH44.</title>
        <authorList>
            <person name="Sakamoto M."/>
            <person name="Murakami T."/>
            <person name="Mori H."/>
        </authorList>
    </citation>
    <scope>NUCLEOTIDE SEQUENCE [LARGE SCALE GENOMIC DNA]</scope>
    <source>
        <strain evidence="3">2CBH44</strain>
    </source>
</reference>
<dbReference type="Proteomes" id="UP000594042">
    <property type="component" value="Chromosome"/>
</dbReference>
<proteinExistence type="predicted"/>
<evidence type="ECO:0000313" key="3">
    <source>
        <dbReference type="Proteomes" id="UP000594042"/>
    </source>
</evidence>
<organism evidence="2 3">
    <name type="scientific">Coprobacter secundus subsp. similis</name>
    <dbReference type="NCBI Taxonomy" id="2751153"/>
    <lineage>
        <taxon>Bacteria</taxon>
        <taxon>Pseudomonadati</taxon>
        <taxon>Bacteroidota</taxon>
        <taxon>Bacteroidia</taxon>
        <taxon>Bacteroidales</taxon>
        <taxon>Barnesiellaceae</taxon>
        <taxon>Coprobacter</taxon>
    </lineage>
</organism>
<gene>
    <name evidence="2" type="ORF">Cop2CBH44_24870</name>
</gene>
<dbReference type="EMBL" id="AP023322">
    <property type="protein sequence ID" value="BCI64134.1"/>
    <property type="molecule type" value="Genomic_DNA"/>
</dbReference>
<evidence type="ECO:0000259" key="1">
    <source>
        <dbReference type="Pfam" id="PF19576"/>
    </source>
</evidence>
<dbReference type="InterPro" id="IPR045746">
    <property type="entry name" value="ACT14924-like_Acyltransf_dom"/>
</dbReference>
<dbReference type="AlphaFoldDB" id="A0A7G1I061"/>
<dbReference type="Pfam" id="PF19576">
    <property type="entry name" value="Acyltransf_2"/>
    <property type="match status" value="1"/>
</dbReference>